<keyword evidence="1" id="KW-1133">Transmembrane helix</keyword>
<gene>
    <name evidence="2" type="ORF">GCM10010994_59390</name>
</gene>
<accession>A0A916XPZ1</accession>
<evidence type="ECO:0000313" key="3">
    <source>
        <dbReference type="Proteomes" id="UP000637002"/>
    </source>
</evidence>
<proteinExistence type="predicted"/>
<sequence length="64" mass="6522">MAMMRGGRATPPNGQRFSAAAIEQLLIAALIAVAIVTALGTLRSGLTGVLNEPGTPEYAAARRG</sequence>
<reference evidence="2" key="1">
    <citation type="journal article" date="2014" name="Int. J. Syst. Evol. Microbiol.">
        <title>Complete genome sequence of Corynebacterium casei LMG S-19264T (=DSM 44701T), isolated from a smear-ripened cheese.</title>
        <authorList>
            <consortium name="US DOE Joint Genome Institute (JGI-PGF)"/>
            <person name="Walter F."/>
            <person name="Albersmeier A."/>
            <person name="Kalinowski J."/>
            <person name="Ruckert C."/>
        </authorList>
    </citation>
    <scope>NUCLEOTIDE SEQUENCE</scope>
    <source>
        <strain evidence="2">CGMCC 1.12919</strain>
    </source>
</reference>
<evidence type="ECO:0008006" key="4">
    <source>
        <dbReference type="Google" id="ProtNLM"/>
    </source>
</evidence>
<evidence type="ECO:0000256" key="1">
    <source>
        <dbReference type="SAM" id="Phobius"/>
    </source>
</evidence>
<evidence type="ECO:0000313" key="2">
    <source>
        <dbReference type="EMBL" id="GGC93714.1"/>
    </source>
</evidence>
<dbReference type="EMBL" id="BMGG01000014">
    <property type="protein sequence ID" value="GGC93714.1"/>
    <property type="molecule type" value="Genomic_DNA"/>
</dbReference>
<keyword evidence="3" id="KW-1185">Reference proteome</keyword>
<dbReference type="RefSeq" id="WP_244642301.1">
    <property type="nucleotide sequence ID" value="NZ_BMGG01000014.1"/>
</dbReference>
<comment type="caution">
    <text evidence="2">The sequence shown here is derived from an EMBL/GenBank/DDBJ whole genome shotgun (WGS) entry which is preliminary data.</text>
</comment>
<keyword evidence="1" id="KW-0472">Membrane</keyword>
<dbReference type="AlphaFoldDB" id="A0A916XPZ1"/>
<keyword evidence="1" id="KW-0812">Transmembrane</keyword>
<organism evidence="2 3">
    <name type="scientific">Chelatococcus reniformis</name>
    <dbReference type="NCBI Taxonomy" id="1494448"/>
    <lineage>
        <taxon>Bacteria</taxon>
        <taxon>Pseudomonadati</taxon>
        <taxon>Pseudomonadota</taxon>
        <taxon>Alphaproteobacteria</taxon>
        <taxon>Hyphomicrobiales</taxon>
        <taxon>Chelatococcaceae</taxon>
        <taxon>Chelatococcus</taxon>
    </lineage>
</organism>
<protein>
    <recommendedName>
        <fullName evidence="4">Flp family type IVb pilin</fullName>
    </recommendedName>
</protein>
<dbReference type="Proteomes" id="UP000637002">
    <property type="component" value="Unassembled WGS sequence"/>
</dbReference>
<reference evidence="2" key="2">
    <citation type="submission" date="2020-09" db="EMBL/GenBank/DDBJ databases">
        <authorList>
            <person name="Sun Q."/>
            <person name="Zhou Y."/>
        </authorList>
    </citation>
    <scope>NUCLEOTIDE SEQUENCE</scope>
    <source>
        <strain evidence="2">CGMCC 1.12919</strain>
    </source>
</reference>
<feature type="transmembrane region" description="Helical" evidence="1">
    <location>
        <begin position="21"/>
        <end position="42"/>
    </location>
</feature>
<name>A0A916XPZ1_9HYPH</name>